<dbReference type="NCBIfam" id="TIGR00663">
    <property type="entry name" value="dnan"/>
    <property type="match status" value="1"/>
</dbReference>
<dbReference type="AlphaFoldDB" id="A0A090BUF7"/>
<feature type="domain" description="DNA polymerase III beta sliding clamp C-terminal" evidence="13">
    <location>
        <begin position="249"/>
        <end position="369"/>
    </location>
</feature>
<dbReference type="SUPFAM" id="SSF55979">
    <property type="entry name" value="DNA clamp"/>
    <property type="match status" value="3"/>
</dbReference>
<evidence type="ECO:0000256" key="7">
    <source>
        <dbReference type="ARBA" id="ARBA00022705"/>
    </source>
</evidence>
<dbReference type="Proteomes" id="UP000031623">
    <property type="component" value="Chromosome"/>
</dbReference>
<dbReference type="PIRSF" id="PIRSF000804">
    <property type="entry name" value="DNA_pol_III_b"/>
    <property type="match status" value="1"/>
</dbReference>
<dbReference type="PANTHER" id="PTHR30478:SF0">
    <property type="entry name" value="BETA SLIDING CLAMP"/>
    <property type="match status" value="1"/>
</dbReference>
<dbReference type="Gene3D" id="3.70.10.10">
    <property type="match status" value="1"/>
</dbReference>
<protein>
    <recommendedName>
        <fullName evidence="3 10">Beta sliding clamp</fullName>
    </recommendedName>
</protein>
<keyword evidence="6 10" id="KW-0548">Nucleotidyltransferase</keyword>
<dbReference type="InterPro" id="IPR001001">
    <property type="entry name" value="DNA_polIII_beta"/>
</dbReference>
<comment type="subunit">
    <text evidence="10">Forms a ring-shaped head-to-tail homodimer around DNA.</text>
</comment>
<proteinExistence type="inferred from homology"/>
<dbReference type="SMART" id="SM00480">
    <property type="entry name" value="POL3Bc"/>
    <property type="match status" value="1"/>
</dbReference>
<dbReference type="STRING" id="40754.THII_0729"/>
<feature type="domain" description="DNA polymerase III beta sliding clamp N-terminal" evidence="11">
    <location>
        <begin position="1"/>
        <end position="122"/>
    </location>
</feature>
<dbReference type="Pfam" id="PF00712">
    <property type="entry name" value="DNA_pol3_beta"/>
    <property type="match status" value="1"/>
</dbReference>
<evidence type="ECO:0000259" key="12">
    <source>
        <dbReference type="Pfam" id="PF02767"/>
    </source>
</evidence>
<gene>
    <name evidence="14" type="ORF">THII_0729</name>
</gene>
<evidence type="ECO:0000313" key="15">
    <source>
        <dbReference type="Proteomes" id="UP000031623"/>
    </source>
</evidence>
<dbReference type="GO" id="GO:0008408">
    <property type="term" value="F:3'-5' exonuclease activity"/>
    <property type="evidence" value="ECO:0007669"/>
    <property type="project" value="InterPro"/>
</dbReference>
<dbReference type="Pfam" id="PF02768">
    <property type="entry name" value="DNA_pol3_beta_3"/>
    <property type="match status" value="1"/>
</dbReference>
<keyword evidence="7 10" id="KW-0235">DNA replication</keyword>
<keyword evidence="5 10" id="KW-0808">Transferase</keyword>
<evidence type="ECO:0000256" key="4">
    <source>
        <dbReference type="ARBA" id="ARBA00022490"/>
    </source>
</evidence>
<dbReference type="Gene3D" id="3.10.150.10">
    <property type="entry name" value="DNA Polymerase III, subunit A, domain 2"/>
    <property type="match status" value="1"/>
</dbReference>
<dbReference type="GO" id="GO:0003887">
    <property type="term" value="F:DNA-directed DNA polymerase activity"/>
    <property type="evidence" value="ECO:0007669"/>
    <property type="project" value="UniProtKB-UniRule"/>
</dbReference>
<dbReference type="InterPro" id="IPR022634">
    <property type="entry name" value="DNA_polIII_beta_N"/>
</dbReference>
<evidence type="ECO:0000256" key="3">
    <source>
        <dbReference type="ARBA" id="ARBA00021035"/>
    </source>
</evidence>
<keyword evidence="8 10" id="KW-0239">DNA-directed DNA polymerase</keyword>
<dbReference type="CDD" id="cd00140">
    <property type="entry name" value="beta_clamp"/>
    <property type="match status" value="1"/>
</dbReference>
<evidence type="ECO:0000256" key="10">
    <source>
        <dbReference type="PIRNR" id="PIRNR000804"/>
    </source>
</evidence>
<dbReference type="KEGG" id="tig:THII_0729"/>
<keyword evidence="4 10" id="KW-0963">Cytoplasm</keyword>
<dbReference type="InterPro" id="IPR022637">
    <property type="entry name" value="DNA_polIII_beta_cen"/>
</dbReference>
<dbReference type="OrthoDB" id="8421503at2"/>
<dbReference type="PANTHER" id="PTHR30478">
    <property type="entry name" value="DNA POLYMERASE III SUBUNIT BETA"/>
    <property type="match status" value="1"/>
</dbReference>
<dbReference type="InterPro" id="IPR022635">
    <property type="entry name" value="DNA_polIII_beta_C"/>
</dbReference>
<evidence type="ECO:0000256" key="8">
    <source>
        <dbReference type="ARBA" id="ARBA00022932"/>
    </source>
</evidence>
<evidence type="ECO:0000256" key="5">
    <source>
        <dbReference type="ARBA" id="ARBA00022679"/>
    </source>
</evidence>
<evidence type="ECO:0000256" key="2">
    <source>
        <dbReference type="ARBA" id="ARBA00010752"/>
    </source>
</evidence>
<dbReference type="GO" id="GO:0006271">
    <property type="term" value="P:DNA strand elongation involved in DNA replication"/>
    <property type="evidence" value="ECO:0007669"/>
    <property type="project" value="TreeGrafter"/>
</dbReference>
<dbReference type="InterPro" id="IPR046938">
    <property type="entry name" value="DNA_clamp_sf"/>
</dbReference>
<comment type="subcellular location">
    <subcellularLocation>
        <location evidence="1 10">Cytoplasm</location>
    </subcellularLocation>
</comment>
<evidence type="ECO:0000259" key="13">
    <source>
        <dbReference type="Pfam" id="PF02768"/>
    </source>
</evidence>
<sequence>MYFEISRKELLTPLKMITGVVEQRQTLPILANTLVQVKDHTLYLTATDAEVEIACRLPLHLTQLSNDNEGETTLPARKLFDICRSLSDEVTIQIQIEEHQATVKAGKSKFKLQTLPAQDFPTSPQIQTQTEFTISQQNLKELLYKTSFCIATNDVRYYLTGLLLDMAKDKIALVGTDGHRMAVAQHDFNSRQAAKVIIPRKAVLELTKLLTETDATVKVAFDDNHVQFELSEALKMSSKLIEGSFPDWRSVIPQQPDKIVMAEAATLKQSLSRAAILSNEKYKGIRFALTPNLLTLTAKNTYQEEAEELVEVDYTGEPIEIGFNGSYILEAINAISTKKVRLAFSDPNSSCLIMEEDNEDSQFIVMPMRL</sequence>
<reference evidence="14" key="1">
    <citation type="journal article" date="2014" name="ISME J.">
        <title>Ecophysiology of Thioploca ingrica as revealed by the complete genome sequence supplemented with proteomic evidence.</title>
        <authorList>
            <person name="Kojima H."/>
            <person name="Ogura Y."/>
            <person name="Yamamoto N."/>
            <person name="Togashi T."/>
            <person name="Mori H."/>
            <person name="Watanabe T."/>
            <person name="Nemoto F."/>
            <person name="Kurokawa K."/>
            <person name="Hayashi T."/>
            <person name="Fukui M."/>
        </authorList>
    </citation>
    <scope>NUCLEOTIDE SEQUENCE [LARGE SCALE GENOMIC DNA]</scope>
</reference>
<dbReference type="GO" id="GO:0005737">
    <property type="term" value="C:cytoplasm"/>
    <property type="evidence" value="ECO:0007669"/>
    <property type="project" value="UniProtKB-SubCell"/>
</dbReference>
<organism evidence="14 15">
    <name type="scientific">Thioploca ingrica</name>
    <dbReference type="NCBI Taxonomy" id="40754"/>
    <lineage>
        <taxon>Bacteria</taxon>
        <taxon>Pseudomonadati</taxon>
        <taxon>Pseudomonadota</taxon>
        <taxon>Gammaproteobacteria</taxon>
        <taxon>Thiotrichales</taxon>
        <taxon>Thiotrichaceae</taxon>
        <taxon>Thioploca</taxon>
    </lineage>
</organism>
<evidence type="ECO:0000313" key="14">
    <source>
        <dbReference type="EMBL" id="BAP55026.1"/>
    </source>
</evidence>
<dbReference type="GO" id="GO:0003677">
    <property type="term" value="F:DNA binding"/>
    <property type="evidence" value="ECO:0007669"/>
    <property type="project" value="UniProtKB-UniRule"/>
</dbReference>
<keyword evidence="15" id="KW-1185">Reference proteome</keyword>
<evidence type="ECO:0000256" key="9">
    <source>
        <dbReference type="ARBA" id="ARBA00023125"/>
    </source>
</evidence>
<dbReference type="HOGENOM" id="CLU_038149_4_2_6"/>
<evidence type="ECO:0000256" key="6">
    <source>
        <dbReference type="ARBA" id="ARBA00022695"/>
    </source>
</evidence>
<evidence type="ECO:0000259" key="11">
    <source>
        <dbReference type="Pfam" id="PF00712"/>
    </source>
</evidence>
<dbReference type="Pfam" id="PF02767">
    <property type="entry name" value="DNA_pol3_beta_2"/>
    <property type="match status" value="1"/>
</dbReference>
<comment type="similarity">
    <text evidence="2 10">Belongs to the beta sliding clamp family.</text>
</comment>
<dbReference type="EMBL" id="AP014633">
    <property type="protein sequence ID" value="BAP55026.1"/>
    <property type="molecule type" value="Genomic_DNA"/>
</dbReference>
<accession>A0A090BUF7</accession>
<comment type="function">
    <text evidence="10">Confers DNA tethering and processivity to DNA polymerases and other proteins. Acts as a clamp, forming a ring around DNA (a reaction catalyzed by the clamp-loading complex) which diffuses in an ATP-independent manner freely and bidirectionally along dsDNA. Initially characterized for its ability to contact the catalytic subunit of DNA polymerase III (Pol III), a complex, multichain enzyme responsible for most of the replicative synthesis in bacteria; Pol III exhibits 3'-5' exonuclease proofreading activity. The beta chain is required for initiation of replication as well as for processivity of DNA replication.</text>
</comment>
<keyword evidence="9" id="KW-0238">DNA-binding</keyword>
<feature type="domain" description="DNA polymerase III beta sliding clamp central" evidence="12">
    <location>
        <begin position="133"/>
        <end position="247"/>
    </location>
</feature>
<dbReference type="GO" id="GO:0009360">
    <property type="term" value="C:DNA polymerase III complex"/>
    <property type="evidence" value="ECO:0007669"/>
    <property type="project" value="InterPro"/>
</dbReference>
<name>A0A090BUF7_9GAMM</name>
<evidence type="ECO:0000256" key="1">
    <source>
        <dbReference type="ARBA" id="ARBA00004496"/>
    </source>
</evidence>